<feature type="region of interest" description="Disordered" evidence="5">
    <location>
        <begin position="666"/>
        <end position="691"/>
    </location>
</feature>
<proteinExistence type="inferred from homology"/>
<keyword evidence="3 4" id="KW-0072">Autophagy</keyword>
<feature type="region of interest" description="Disordered" evidence="5">
    <location>
        <begin position="449"/>
        <end position="589"/>
    </location>
</feature>
<feature type="region of interest" description="Disordered" evidence="5">
    <location>
        <begin position="403"/>
        <end position="427"/>
    </location>
</feature>
<feature type="region of interest" description="Disordered" evidence="5">
    <location>
        <begin position="820"/>
        <end position="937"/>
    </location>
</feature>
<comment type="similarity">
    <text evidence="1 4">Belongs to the ATG13 family. Fungi subfamily.</text>
</comment>
<feature type="domain" description="Autophagy-related protein 13 N-terminal" evidence="6">
    <location>
        <begin position="76"/>
        <end position="317"/>
    </location>
</feature>
<organism evidence="7 8">
    <name type="scientific">Calycina marina</name>
    <dbReference type="NCBI Taxonomy" id="1763456"/>
    <lineage>
        <taxon>Eukaryota</taxon>
        <taxon>Fungi</taxon>
        <taxon>Dikarya</taxon>
        <taxon>Ascomycota</taxon>
        <taxon>Pezizomycotina</taxon>
        <taxon>Leotiomycetes</taxon>
        <taxon>Helotiales</taxon>
        <taxon>Pezizellaceae</taxon>
        <taxon>Calycina</taxon>
    </lineage>
</organism>
<evidence type="ECO:0000256" key="2">
    <source>
        <dbReference type="ARBA" id="ARBA00013801"/>
    </source>
</evidence>
<dbReference type="Gene3D" id="3.30.900.10">
    <property type="entry name" value="HORMA domain"/>
    <property type="match status" value="1"/>
</dbReference>
<feature type="region of interest" description="Disordered" evidence="5">
    <location>
        <begin position="1"/>
        <end position="62"/>
    </location>
</feature>
<evidence type="ECO:0000256" key="3">
    <source>
        <dbReference type="ARBA" id="ARBA00023006"/>
    </source>
</evidence>
<dbReference type="OrthoDB" id="70161at2759"/>
<feature type="compositionally biased region" description="Basic and acidic residues" evidence="5">
    <location>
        <begin position="710"/>
        <end position="723"/>
    </location>
</feature>
<feature type="compositionally biased region" description="Polar residues" evidence="5">
    <location>
        <begin position="452"/>
        <end position="466"/>
    </location>
</feature>
<feature type="compositionally biased region" description="Low complexity" evidence="5">
    <location>
        <begin position="921"/>
        <end position="930"/>
    </location>
</feature>
<dbReference type="InterPro" id="IPR036570">
    <property type="entry name" value="HORMA_dom_sf"/>
</dbReference>
<dbReference type="GO" id="GO:0000407">
    <property type="term" value="C:phagophore assembly site"/>
    <property type="evidence" value="ECO:0007669"/>
    <property type="project" value="TreeGrafter"/>
</dbReference>
<dbReference type="Proteomes" id="UP000887226">
    <property type="component" value="Unassembled WGS sequence"/>
</dbReference>
<dbReference type="PANTHER" id="PTHR13430:SF4">
    <property type="entry name" value="AUTOPHAGY-RELATED PROTEIN 13"/>
    <property type="match status" value="1"/>
</dbReference>
<evidence type="ECO:0000313" key="7">
    <source>
        <dbReference type="EMBL" id="KAG9242323.1"/>
    </source>
</evidence>
<name>A0A9P8CCT0_9HELO</name>
<dbReference type="InterPro" id="IPR018731">
    <property type="entry name" value="Atg13_N"/>
</dbReference>
<evidence type="ECO:0000256" key="5">
    <source>
        <dbReference type="SAM" id="MobiDB-lite"/>
    </source>
</evidence>
<sequence>MHQHPRPPPVSASPALSTRTNPMRTNNQREADAGPSSGSGQNKLDYNEGDEESEDSRVIGTTGPEKATLAKLDQMIQNFYAKTAVLILQSRMQLEAMTNRDGSRRFNRWFGIQTEDISAFRSEMSQWRACGAFKNRPPTLTIETFFDTSHLTSNQSLVIVDEQGKRWGVAEGLNKVSRRYQSANRPRKPKAEIILERWKFELGKSPGASDQDFSSDLPVIYKKCLVFVRSLYTTAQILPASRFVKNFTKNTSSSASGLLRLNCRIVAGDIKASGSDALSQPLFDSDSPVTTDYSFGFTETPAGKLSASVTYRNECSFRIDDSETLLSSRFMGVDEHYFKPSLGSKRTDRHREKLVEVGSLPAHRYSIEEQEPIQAYGSLSTFHGDAPPLGSSPVSALRNQKALGSEMDGDSPPTSYSRAHSMQASRSSIRSLEGLTMARRPSVLFQPFKAGSLSSSPGRQVLQQVNDLPPPQSPQSIPREYGIGTLTQARNRSSLTAGMPASLRGGPAPPSISDAVSIPSGSTSPKPAPISRYSSSFTHRRNRPSFGGASKVEDDQGSSGKQSPASSVQPGSSILAEGAGNSSGSLQTDDDNISEFLKLLDSKKILQSFEPSSQSAKRTSAQLSRFQSMRDSNNALTESMISSAMLHRSSSSSSRHLSSVPPMVAANSMSVSSSPGKPISPHTPHTPAIPSRLSANSIVAGVYVPQSSPRSERGPQDSAHDDQSNVNAIDIPTSPRPYHQHTRRSSSVAQQHRSVVIDEDLGEPPFGPHRSISLGAEDREPPSLSALLGIVQAADNADSTSPASPPLILQPAPHISEATTAMSCQPSSSMNSSDSIGPHMPRGLSSTSFRPRLGQMRGRGTPASQGGSYSSLERASGSATSERGVRPRAAGLYEADDELLFDMSELHPGRRSTEEPRGSDNIRGGDSGSSSRRRSRR</sequence>
<evidence type="ECO:0000256" key="1">
    <source>
        <dbReference type="ARBA" id="ARBA00005246"/>
    </source>
</evidence>
<feature type="compositionally biased region" description="Polar residues" evidence="5">
    <location>
        <begin position="14"/>
        <end position="26"/>
    </location>
</feature>
<feature type="region of interest" description="Disordered" evidence="5">
    <location>
        <begin position="609"/>
        <end position="629"/>
    </location>
</feature>
<dbReference type="GO" id="GO:0005829">
    <property type="term" value="C:cytosol"/>
    <property type="evidence" value="ECO:0007669"/>
    <property type="project" value="TreeGrafter"/>
</dbReference>
<dbReference type="GO" id="GO:1990316">
    <property type="term" value="C:Atg1/ULK1 kinase complex"/>
    <property type="evidence" value="ECO:0007669"/>
    <property type="project" value="InterPro"/>
</dbReference>
<dbReference type="PANTHER" id="PTHR13430">
    <property type="match status" value="1"/>
</dbReference>
<evidence type="ECO:0000256" key="4">
    <source>
        <dbReference type="RuleBase" id="RU361214"/>
    </source>
</evidence>
<comment type="caution">
    <text evidence="7">The sequence shown here is derived from an EMBL/GenBank/DDBJ whole genome shotgun (WGS) entry which is preliminary data.</text>
</comment>
<dbReference type="GO" id="GO:0034727">
    <property type="term" value="P:piecemeal microautophagy of the nucleus"/>
    <property type="evidence" value="ECO:0007669"/>
    <property type="project" value="TreeGrafter"/>
</dbReference>
<gene>
    <name evidence="7" type="ORF">BJ878DRAFT_535974</name>
</gene>
<protein>
    <recommendedName>
        <fullName evidence="2 4">Autophagy-related protein 13</fullName>
    </recommendedName>
</protein>
<feature type="region of interest" description="Disordered" evidence="5">
    <location>
        <begin position="705"/>
        <end position="780"/>
    </location>
</feature>
<feature type="compositionally biased region" description="Polar residues" evidence="5">
    <location>
        <begin position="557"/>
        <end position="572"/>
    </location>
</feature>
<feature type="compositionally biased region" description="Low complexity" evidence="5">
    <location>
        <begin position="823"/>
        <end position="835"/>
    </location>
</feature>
<feature type="compositionally biased region" description="Polar residues" evidence="5">
    <location>
        <begin position="485"/>
        <end position="496"/>
    </location>
</feature>
<reference evidence="7" key="1">
    <citation type="journal article" date="2021" name="IMA Fungus">
        <title>Genomic characterization of three marine fungi, including Emericellopsis atlantica sp. nov. with signatures of a generalist lifestyle and marine biomass degradation.</title>
        <authorList>
            <person name="Hagestad O.C."/>
            <person name="Hou L."/>
            <person name="Andersen J.H."/>
            <person name="Hansen E.H."/>
            <person name="Altermark B."/>
            <person name="Li C."/>
            <person name="Kuhnert E."/>
            <person name="Cox R.J."/>
            <person name="Crous P.W."/>
            <person name="Spatafora J.W."/>
            <person name="Lail K."/>
            <person name="Amirebrahimi M."/>
            <person name="Lipzen A."/>
            <person name="Pangilinan J."/>
            <person name="Andreopoulos W."/>
            <person name="Hayes R.D."/>
            <person name="Ng V."/>
            <person name="Grigoriev I.V."/>
            <person name="Jackson S.A."/>
            <person name="Sutton T.D.S."/>
            <person name="Dobson A.D.W."/>
            <person name="Rama T."/>
        </authorList>
    </citation>
    <scope>NUCLEOTIDE SEQUENCE</scope>
    <source>
        <strain evidence="7">TRa3180A</strain>
    </source>
</reference>
<feature type="compositionally biased region" description="Low complexity" evidence="5">
    <location>
        <begin position="666"/>
        <end position="675"/>
    </location>
</feature>
<evidence type="ECO:0000313" key="8">
    <source>
        <dbReference type="Proteomes" id="UP000887226"/>
    </source>
</evidence>
<keyword evidence="8" id="KW-1185">Reference proteome</keyword>
<dbReference type="Gene3D" id="6.10.140.1900">
    <property type="match status" value="1"/>
</dbReference>
<dbReference type="EMBL" id="MU254086">
    <property type="protein sequence ID" value="KAG9242323.1"/>
    <property type="molecule type" value="Genomic_DNA"/>
</dbReference>
<evidence type="ECO:0000259" key="6">
    <source>
        <dbReference type="Pfam" id="PF10033"/>
    </source>
</evidence>
<feature type="compositionally biased region" description="Basic and acidic residues" evidence="5">
    <location>
        <begin position="904"/>
        <end position="920"/>
    </location>
</feature>
<feature type="compositionally biased region" description="Polar residues" evidence="5">
    <location>
        <begin position="412"/>
        <end position="427"/>
    </location>
</feature>
<dbReference type="InterPro" id="IPR040182">
    <property type="entry name" value="ATG13"/>
</dbReference>
<accession>A0A9P8CCT0</accession>
<dbReference type="GO" id="GO:0034497">
    <property type="term" value="P:protein localization to phagophore assembly site"/>
    <property type="evidence" value="ECO:0007669"/>
    <property type="project" value="TreeGrafter"/>
</dbReference>
<feature type="compositionally biased region" description="Pro residues" evidence="5">
    <location>
        <begin position="1"/>
        <end position="11"/>
    </location>
</feature>
<dbReference type="GO" id="GO:0000423">
    <property type="term" value="P:mitophagy"/>
    <property type="evidence" value="ECO:0007669"/>
    <property type="project" value="TreeGrafter"/>
</dbReference>
<dbReference type="Pfam" id="PF10033">
    <property type="entry name" value="ATG13"/>
    <property type="match status" value="1"/>
</dbReference>
<feature type="compositionally biased region" description="Polar residues" evidence="5">
    <location>
        <begin position="862"/>
        <end position="881"/>
    </location>
</feature>
<dbReference type="AlphaFoldDB" id="A0A9P8CCT0"/>